<comment type="caution">
    <text evidence="1">The sequence shown here is derived from an EMBL/GenBank/DDBJ whole genome shotgun (WGS) entry which is preliminary data.</text>
</comment>
<proteinExistence type="predicted"/>
<reference evidence="1 2" key="1">
    <citation type="journal article" date="2017" name="PLoS Biol.">
        <title>The sea cucumber genome provides insights into morphological evolution and visceral regeneration.</title>
        <authorList>
            <person name="Zhang X."/>
            <person name="Sun L."/>
            <person name="Yuan J."/>
            <person name="Sun Y."/>
            <person name="Gao Y."/>
            <person name="Zhang L."/>
            <person name="Li S."/>
            <person name="Dai H."/>
            <person name="Hamel J.F."/>
            <person name="Liu C."/>
            <person name="Yu Y."/>
            <person name="Liu S."/>
            <person name="Lin W."/>
            <person name="Guo K."/>
            <person name="Jin S."/>
            <person name="Xu P."/>
            <person name="Storey K.B."/>
            <person name="Huan P."/>
            <person name="Zhang T."/>
            <person name="Zhou Y."/>
            <person name="Zhang J."/>
            <person name="Lin C."/>
            <person name="Li X."/>
            <person name="Xing L."/>
            <person name="Huo D."/>
            <person name="Sun M."/>
            <person name="Wang L."/>
            <person name="Mercier A."/>
            <person name="Li F."/>
            <person name="Yang H."/>
            <person name="Xiang J."/>
        </authorList>
    </citation>
    <scope>NUCLEOTIDE SEQUENCE [LARGE SCALE GENOMIC DNA]</scope>
    <source>
        <strain evidence="1">Shaxun</strain>
        <tissue evidence="1">Muscle</tissue>
    </source>
</reference>
<dbReference type="OrthoDB" id="10059790at2759"/>
<evidence type="ECO:0008006" key="3">
    <source>
        <dbReference type="Google" id="ProtNLM"/>
    </source>
</evidence>
<dbReference type="PANTHER" id="PTHR47027:SF25">
    <property type="entry name" value="REVERSE TRANSCRIPTASE DOMAIN-CONTAINING PROTEIN"/>
    <property type="match status" value="1"/>
</dbReference>
<sequence>MDKWCNRQKETLFKTLVRSLLLYGSEAWKVTKREEQKLDAFQFKCIRRILKIPWRELVRNDRIMQQTGINRISVEIRRRRWNWVGHIMRKETGNHARVAMEWAPEGRRKVGRPKTTWRRTATKERNNNGWRSWSDVRRSAEDRQGWKESILTLCKRRYGED</sequence>
<dbReference type="AlphaFoldDB" id="A0A2G8L020"/>
<dbReference type="Proteomes" id="UP000230750">
    <property type="component" value="Unassembled WGS sequence"/>
</dbReference>
<dbReference type="EMBL" id="MRZV01000280">
    <property type="protein sequence ID" value="PIK53597.1"/>
    <property type="molecule type" value="Genomic_DNA"/>
</dbReference>
<protein>
    <recommendedName>
        <fullName evidence="3">Endonuclease-reverse transcriptase</fullName>
    </recommendedName>
</protein>
<name>A0A2G8L020_STIJA</name>
<gene>
    <name evidence="1" type="ORF">BSL78_09515</name>
</gene>
<dbReference type="STRING" id="307972.A0A2G8L020"/>
<organism evidence="1 2">
    <name type="scientific">Stichopus japonicus</name>
    <name type="common">Sea cucumber</name>
    <dbReference type="NCBI Taxonomy" id="307972"/>
    <lineage>
        <taxon>Eukaryota</taxon>
        <taxon>Metazoa</taxon>
        <taxon>Echinodermata</taxon>
        <taxon>Eleutherozoa</taxon>
        <taxon>Echinozoa</taxon>
        <taxon>Holothuroidea</taxon>
        <taxon>Aspidochirotacea</taxon>
        <taxon>Aspidochirotida</taxon>
        <taxon>Stichopodidae</taxon>
        <taxon>Apostichopus</taxon>
    </lineage>
</organism>
<evidence type="ECO:0000313" key="2">
    <source>
        <dbReference type="Proteomes" id="UP000230750"/>
    </source>
</evidence>
<keyword evidence="2" id="KW-1185">Reference proteome</keyword>
<accession>A0A2G8L020</accession>
<evidence type="ECO:0000313" key="1">
    <source>
        <dbReference type="EMBL" id="PIK53597.1"/>
    </source>
</evidence>
<dbReference type="PANTHER" id="PTHR47027">
    <property type="entry name" value="REVERSE TRANSCRIPTASE DOMAIN-CONTAINING PROTEIN"/>
    <property type="match status" value="1"/>
</dbReference>